<reference evidence="1 2" key="2">
    <citation type="submission" date="2011-11" db="EMBL/GenBank/DDBJ databases">
        <authorList>
            <consortium name="US DOE Joint Genome Institute"/>
            <person name="Lucas S."/>
            <person name="Han J."/>
            <person name="Lapidus A."/>
            <person name="Cheng J.-F."/>
            <person name="Goodwin L."/>
            <person name="Pitluck S."/>
            <person name="Peters L."/>
            <person name="Ovchinnikova G."/>
            <person name="Zhang X."/>
            <person name="Detter J.C."/>
            <person name="Han C."/>
            <person name="Tapia R."/>
            <person name="Land M."/>
            <person name="Hauser L."/>
            <person name="Kyrpides N."/>
            <person name="Ivanova N."/>
            <person name="Pagani I."/>
            <person name="Vogl K."/>
            <person name="Liu Z."/>
            <person name="Overmann J."/>
            <person name="Frigaard N.-U."/>
            <person name="Bryant D."/>
            <person name="Woyke T."/>
        </authorList>
    </citation>
    <scope>NUCLEOTIDE SEQUENCE [LARGE SCALE GENOMIC DNA]</scope>
    <source>
        <strain evidence="1 2">970</strain>
    </source>
</reference>
<accession>H8Z2Q7</accession>
<evidence type="ECO:0000313" key="1">
    <source>
        <dbReference type="EMBL" id="EIC21643.1"/>
    </source>
</evidence>
<evidence type="ECO:0000313" key="2">
    <source>
        <dbReference type="Proteomes" id="UP000002964"/>
    </source>
</evidence>
<sequence length="42" mass="4444">MPVLCVLGSKPKEPPIEARGTAVILEAMQATAVRRLKTPAVT</sequence>
<name>H8Z2Q7_9GAMM</name>
<dbReference type="Proteomes" id="UP000002964">
    <property type="component" value="Unassembled WGS sequence"/>
</dbReference>
<gene>
    <name evidence="1" type="ORF">Thi970DRAFT_01860</name>
</gene>
<dbReference type="AlphaFoldDB" id="H8Z2Q7"/>
<dbReference type="RefSeq" id="WP_009148228.1">
    <property type="nucleotide sequence ID" value="NZ_CP121471.1"/>
</dbReference>
<dbReference type="HOGENOM" id="CLU_3259159_0_0_6"/>
<reference evidence="2" key="1">
    <citation type="submission" date="2011-06" db="EMBL/GenBank/DDBJ databases">
        <authorList>
            <consortium name="US DOE Joint Genome Institute (JGI-PGF)"/>
            <person name="Lucas S."/>
            <person name="Han J."/>
            <person name="Lapidus A."/>
            <person name="Cheng J.-F."/>
            <person name="Goodwin L."/>
            <person name="Pitluck S."/>
            <person name="Peters L."/>
            <person name="Land M.L."/>
            <person name="Hauser L."/>
            <person name="Vogl K."/>
            <person name="Liu Z."/>
            <person name="Overmann J."/>
            <person name="Frigaard N.-U."/>
            <person name="Bryant D.A."/>
            <person name="Woyke T.J."/>
        </authorList>
    </citation>
    <scope>NUCLEOTIDE SEQUENCE [LARGE SCALE GENOMIC DNA]</scope>
    <source>
        <strain evidence="2">970</strain>
    </source>
</reference>
<organism evidence="1 2">
    <name type="scientific">Thiorhodovibrio frisius</name>
    <dbReference type="NCBI Taxonomy" id="631362"/>
    <lineage>
        <taxon>Bacteria</taxon>
        <taxon>Pseudomonadati</taxon>
        <taxon>Pseudomonadota</taxon>
        <taxon>Gammaproteobacteria</taxon>
        <taxon>Chromatiales</taxon>
        <taxon>Chromatiaceae</taxon>
        <taxon>Thiorhodovibrio</taxon>
    </lineage>
</organism>
<dbReference type="EMBL" id="JH603169">
    <property type="protein sequence ID" value="EIC21643.1"/>
    <property type="molecule type" value="Genomic_DNA"/>
</dbReference>
<keyword evidence="2" id="KW-1185">Reference proteome</keyword>
<proteinExistence type="predicted"/>
<protein>
    <submittedName>
        <fullName evidence="1">Uncharacterized protein</fullName>
    </submittedName>
</protein>